<dbReference type="Proteomes" id="UP001180020">
    <property type="component" value="Unassembled WGS sequence"/>
</dbReference>
<name>A0AAV9EZ19_ACOCL</name>
<keyword evidence="1" id="KW-1133">Transmembrane helix</keyword>
<evidence type="ECO:0000313" key="3">
    <source>
        <dbReference type="Proteomes" id="UP001180020"/>
    </source>
</evidence>
<evidence type="ECO:0000256" key="1">
    <source>
        <dbReference type="SAM" id="Phobius"/>
    </source>
</evidence>
<organism evidence="2 3">
    <name type="scientific">Acorus calamus</name>
    <name type="common">Sweet flag</name>
    <dbReference type="NCBI Taxonomy" id="4465"/>
    <lineage>
        <taxon>Eukaryota</taxon>
        <taxon>Viridiplantae</taxon>
        <taxon>Streptophyta</taxon>
        <taxon>Embryophyta</taxon>
        <taxon>Tracheophyta</taxon>
        <taxon>Spermatophyta</taxon>
        <taxon>Magnoliopsida</taxon>
        <taxon>Liliopsida</taxon>
        <taxon>Acoraceae</taxon>
        <taxon>Acorus</taxon>
    </lineage>
</organism>
<dbReference type="AlphaFoldDB" id="A0AAV9EZ19"/>
<comment type="caution">
    <text evidence="2">The sequence shown here is derived from an EMBL/GenBank/DDBJ whole genome shotgun (WGS) entry which is preliminary data.</text>
</comment>
<gene>
    <name evidence="2" type="primary">MED15A</name>
    <name evidence="2" type="ORF">QJS10_CPB04g01540</name>
</gene>
<keyword evidence="1" id="KW-0472">Membrane</keyword>
<evidence type="ECO:0000313" key="2">
    <source>
        <dbReference type="EMBL" id="KAK1318966.1"/>
    </source>
</evidence>
<accession>A0AAV9EZ19</accession>
<reference evidence="2" key="2">
    <citation type="submission" date="2023-06" db="EMBL/GenBank/DDBJ databases">
        <authorList>
            <person name="Ma L."/>
            <person name="Liu K.-W."/>
            <person name="Li Z."/>
            <person name="Hsiao Y.-Y."/>
            <person name="Qi Y."/>
            <person name="Fu T."/>
            <person name="Tang G."/>
            <person name="Zhang D."/>
            <person name="Sun W.-H."/>
            <person name="Liu D.-K."/>
            <person name="Li Y."/>
            <person name="Chen G.-Z."/>
            <person name="Liu X.-D."/>
            <person name="Liao X.-Y."/>
            <person name="Jiang Y.-T."/>
            <person name="Yu X."/>
            <person name="Hao Y."/>
            <person name="Huang J."/>
            <person name="Zhao X.-W."/>
            <person name="Ke S."/>
            <person name="Chen Y.-Y."/>
            <person name="Wu W.-L."/>
            <person name="Hsu J.-L."/>
            <person name="Lin Y.-F."/>
            <person name="Huang M.-D."/>
            <person name="Li C.-Y."/>
            <person name="Huang L."/>
            <person name="Wang Z.-W."/>
            <person name="Zhao X."/>
            <person name="Zhong W.-Y."/>
            <person name="Peng D.-H."/>
            <person name="Ahmad S."/>
            <person name="Lan S."/>
            <person name="Zhang J.-S."/>
            <person name="Tsai W.-C."/>
            <person name="Van De Peer Y."/>
            <person name="Liu Z.-J."/>
        </authorList>
    </citation>
    <scope>NUCLEOTIDE SEQUENCE</scope>
    <source>
        <strain evidence="2">CP</strain>
        <tissue evidence="2">Leaves</tissue>
    </source>
</reference>
<proteinExistence type="predicted"/>
<sequence length="233" mass="25478">MRTSKTSRRNREAVLHPPLNPIETLKRHLPINGPESMIEIKKIIATDYLRKISLKMLSFENTQKNPGGANPLPPNVGSGSQNPPDLGALGCFGRRVSNRLASGRRSQRWVSIGWRGKVVVMVMEHGMVVGRKEGGGGGKEGIPSANPEYSHMCSIELEGSGVQRIKLERDCFKLVADLIFMVYTLCFSIVTSAKQMSPALAPPPARVSRGQILNQKFSPCGTDTPTGQPRHNP</sequence>
<keyword evidence="3" id="KW-1185">Reference proteome</keyword>
<feature type="transmembrane region" description="Helical" evidence="1">
    <location>
        <begin position="174"/>
        <end position="193"/>
    </location>
</feature>
<dbReference type="EMBL" id="JAUJYO010000004">
    <property type="protein sequence ID" value="KAK1318966.1"/>
    <property type="molecule type" value="Genomic_DNA"/>
</dbReference>
<protein>
    <submittedName>
        <fullName evidence="2">Mediator of RNA polymerase II transcription subunit 15a</fullName>
    </submittedName>
</protein>
<reference evidence="2" key="1">
    <citation type="journal article" date="2023" name="Nat. Commun.">
        <title>Diploid and tetraploid genomes of Acorus and the evolution of monocots.</title>
        <authorList>
            <person name="Ma L."/>
            <person name="Liu K.W."/>
            <person name="Li Z."/>
            <person name="Hsiao Y.Y."/>
            <person name="Qi Y."/>
            <person name="Fu T."/>
            <person name="Tang G.D."/>
            <person name="Zhang D."/>
            <person name="Sun W.H."/>
            <person name="Liu D.K."/>
            <person name="Li Y."/>
            <person name="Chen G.Z."/>
            <person name="Liu X.D."/>
            <person name="Liao X.Y."/>
            <person name="Jiang Y.T."/>
            <person name="Yu X."/>
            <person name="Hao Y."/>
            <person name="Huang J."/>
            <person name="Zhao X.W."/>
            <person name="Ke S."/>
            <person name="Chen Y.Y."/>
            <person name="Wu W.L."/>
            <person name="Hsu J.L."/>
            <person name="Lin Y.F."/>
            <person name="Huang M.D."/>
            <person name="Li C.Y."/>
            <person name="Huang L."/>
            <person name="Wang Z.W."/>
            <person name="Zhao X."/>
            <person name="Zhong W.Y."/>
            <person name="Peng D.H."/>
            <person name="Ahmad S."/>
            <person name="Lan S."/>
            <person name="Zhang J.S."/>
            <person name="Tsai W.C."/>
            <person name="Van de Peer Y."/>
            <person name="Liu Z.J."/>
        </authorList>
    </citation>
    <scope>NUCLEOTIDE SEQUENCE</scope>
    <source>
        <strain evidence="2">CP</strain>
    </source>
</reference>
<keyword evidence="1" id="KW-0812">Transmembrane</keyword>